<reference evidence="2" key="1">
    <citation type="journal article" date="2020" name="Stud. Mycol.">
        <title>101 Dothideomycetes genomes: a test case for predicting lifestyles and emergence of pathogens.</title>
        <authorList>
            <person name="Haridas S."/>
            <person name="Albert R."/>
            <person name="Binder M."/>
            <person name="Bloem J."/>
            <person name="Labutti K."/>
            <person name="Salamov A."/>
            <person name="Andreopoulos B."/>
            <person name="Baker S."/>
            <person name="Barry K."/>
            <person name="Bills G."/>
            <person name="Bluhm B."/>
            <person name="Cannon C."/>
            <person name="Castanera R."/>
            <person name="Culley D."/>
            <person name="Daum C."/>
            <person name="Ezra D."/>
            <person name="Gonzalez J."/>
            <person name="Henrissat B."/>
            <person name="Kuo A."/>
            <person name="Liang C."/>
            <person name="Lipzen A."/>
            <person name="Lutzoni F."/>
            <person name="Magnuson J."/>
            <person name="Mondo S."/>
            <person name="Nolan M."/>
            <person name="Ohm R."/>
            <person name="Pangilinan J."/>
            <person name="Park H.-J."/>
            <person name="Ramirez L."/>
            <person name="Alfaro M."/>
            <person name="Sun H."/>
            <person name="Tritt A."/>
            <person name="Yoshinaga Y."/>
            <person name="Zwiers L.-H."/>
            <person name="Turgeon B."/>
            <person name="Goodwin S."/>
            <person name="Spatafora J."/>
            <person name="Crous P."/>
            <person name="Grigoriev I."/>
        </authorList>
    </citation>
    <scope>NUCLEOTIDE SEQUENCE</scope>
    <source>
        <strain evidence="2">ATCC 36951</strain>
    </source>
</reference>
<accession>A0A6A6CJT5</accession>
<dbReference type="EMBL" id="ML993598">
    <property type="protein sequence ID" value="KAF2165969.1"/>
    <property type="molecule type" value="Genomic_DNA"/>
</dbReference>
<name>A0A6A6CJT5_ZASCE</name>
<organism evidence="2 3">
    <name type="scientific">Zasmidium cellare ATCC 36951</name>
    <dbReference type="NCBI Taxonomy" id="1080233"/>
    <lineage>
        <taxon>Eukaryota</taxon>
        <taxon>Fungi</taxon>
        <taxon>Dikarya</taxon>
        <taxon>Ascomycota</taxon>
        <taxon>Pezizomycotina</taxon>
        <taxon>Dothideomycetes</taxon>
        <taxon>Dothideomycetidae</taxon>
        <taxon>Mycosphaerellales</taxon>
        <taxon>Mycosphaerellaceae</taxon>
        <taxon>Zasmidium</taxon>
    </lineage>
</organism>
<gene>
    <name evidence="2" type="ORF">M409DRAFT_23696</name>
</gene>
<sequence>MAADPGSDLEEEAADVPYLLWTLPQELRDMIYELACDFEVTIFSTTRKSAVTTWNPAADMRLKAKQTNMGLLSACKQLRVEARKVWYKHTLFTFSSPIACATWFKRHVPAQFQSVVKHLRVTSPGAEGRWFSLVKQGGRMPLGRLMAIEIKYRAKETLLSVRAQIREPLLSVLPPDALQVEMFDSKWTPVWTSTPDEVELPRTKMKPARYFFPYYAN</sequence>
<dbReference type="Proteomes" id="UP000799537">
    <property type="component" value="Unassembled WGS sequence"/>
</dbReference>
<dbReference type="PANTHER" id="PTHR42085">
    <property type="entry name" value="F-BOX DOMAIN-CONTAINING PROTEIN"/>
    <property type="match status" value="1"/>
</dbReference>
<evidence type="ECO:0000313" key="3">
    <source>
        <dbReference type="Proteomes" id="UP000799537"/>
    </source>
</evidence>
<evidence type="ECO:0000313" key="2">
    <source>
        <dbReference type="EMBL" id="KAF2165969.1"/>
    </source>
</evidence>
<evidence type="ECO:0000259" key="1">
    <source>
        <dbReference type="Pfam" id="PF20150"/>
    </source>
</evidence>
<feature type="domain" description="2EXR" evidence="1">
    <location>
        <begin position="23"/>
        <end position="105"/>
    </location>
</feature>
<protein>
    <recommendedName>
        <fullName evidence="1">2EXR domain-containing protein</fullName>
    </recommendedName>
</protein>
<dbReference type="PANTHER" id="PTHR42085:SF2">
    <property type="entry name" value="F-BOX DOMAIN-CONTAINING PROTEIN"/>
    <property type="match status" value="1"/>
</dbReference>
<dbReference type="RefSeq" id="XP_033666858.1">
    <property type="nucleotide sequence ID" value="XM_033806906.1"/>
</dbReference>
<dbReference type="InterPro" id="IPR045518">
    <property type="entry name" value="2EXR"/>
</dbReference>
<dbReference type="InterPro" id="IPR038883">
    <property type="entry name" value="AN11006-like"/>
</dbReference>
<dbReference type="OrthoDB" id="3852075at2759"/>
<keyword evidence="3" id="KW-1185">Reference proteome</keyword>
<dbReference type="AlphaFoldDB" id="A0A6A6CJT5"/>
<proteinExistence type="predicted"/>
<dbReference type="GeneID" id="54560178"/>
<dbReference type="Pfam" id="PF20150">
    <property type="entry name" value="2EXR"/>
    <property type="match status" value="1"/>
</dbReference>